<feature type="region of interest" description="Disordered" evidence="1">
    <location>
        <begin position="1"/>
        <end position="21"/>
    </location>
</feature>
<dbReference type="Pfam" id="PF17963">
    <property type="entry name" value="Big_9"/>
    <property type="match status" value="1"/>
</dbReference>
<feature type="region of interest" description="Disordered" evidence="1">
    <location>
        <begin position="50"/>
        <end position="176"/>
    </location>
</feature>
<sequence>MAKHRVKGRLNNGDQAGRRASDLPVRQWLKLGAASAGMGAALLGYSLMGPGTGTASADTTNETSSSQPAGSAADSSAPGSDRDADASVGDDRDSDPAPEQDAAAEAEDAEAEDAEAEDAADTEAEAEAEAEAADAEAADADDSAPAADTTDDTVVSADTDDAESDTDSATDGDAAARSTANLTSATTAADAPAEPVPAPPWLAPRRTYAEVVADVIDRWTARTEARIESLSVDDETKARMLADFLAMRRSLFNQAPTVAPVQLTGLLTGAITGRVGAEDADGDEIVYRILRGPRLGSLVLNDDGTYTYTPGEGFDGVDTFLVRAVDVGPHLNLLNIFRPIGTRASNLINQDAIRFEFSFVGDDWTEERRAALAEVARNMQEYFRVERPVTLTYDVDLEDPNDPDRGLASASSDYISKLPGYWQTVVQHKLLTGRDANGSKADGNITWNFADHQWGLDDVSAEEYDFVSTAIHELMHSFGFLSSLDEPGENRDRARTEFDRHIVTARGTRPFGAFASWSSRNDPKLVGEDGGLYFGGRNAIAAYGGLVPLFTPDPWDGGSSLHHLDDFTFTGDNQQIMNAKTGMGLVTRVFSDFELGIFRDLGYIAVMPETPPYAAGFVGLVFLLRRRRSAGDSAPRD</sequence>
<feature type="compositionally biased region" description="Acidic residues" evidence="1">
    <location>
        <begin position="96"/>
        <end position="142"/>
    </location>
</feature>
<comment type="caution">
    <text evidence="2">The sequence shown here is derived from an EMBL/GenBank/DDBJ whole genome shotgun (WGS) entry which is preliminary data.</text>
</comment>
<reference evidence="2 3" key="1">
    <citation type="submission" date="2020-08" db="EMBL/GenBank/DDBJ databases">
        <title>The Agave Microbiome: Exploring the role of microbial communities in plant adaptations to desert environments.</title>
        <authorList>
            <person name="Partida-Martinez L.P."/>
        </authorList>
    </citation>
    <scope>NUCLEOTIDE SEQUENCE [LARGE SCALE GENOMIC DNA]</scope>
    <source>
        <strain evidence="2 3">AT2.18</strain>
    </source>
</reference>
<evidence type="ECO:0000313" key="2">
    <source>
        <dbReference type="EMBL" id="MBB2989052.1"/>
    </source>
</evidence>
<evidence type="ECO:0000256" key="1">
    <source>
        <dbReference type="SAM" id="MobiDB-lite"/>
    </source>
</evidence>
<dbReference type="Proteomes" id="UP000550501">
    <property type="component" value="Unassembled WGS sequence"/>
</dbReference>
<feature type="compositionally biased region" description="Low complexity" evidence="1">
    <location>
        <begin position="143"/>
        <end position="157"/>
    </location>
</feature>
<protein>
    <submittedName>
        <fullName evidence="2">Uncharacterized protein</fullName>
    </submittedName>
</protein>
<feature type="compositionally biased region" description="Acidic residues" evidence="1">
    <location>
        <begin position="158"/>
        <end position="170"/>
    </location>
</feature>
<dbReference type="AlphaFoldDB" id="A0A839Q776"/>
<dbReference type="EMBL" id="JACHVU010000001">
    <property type="protein sequence ID" value="MBB2989052.1"/>
    <property type="molecule type" value="Genomic_DNA"/>
</dbReference>
<gene>
    <name evidence="2" type="ORF">FHR72_000509</name>
</gene>
<evidence type="ECO:0000313" key="3">
    <source>
        <dbReference type="Proteomes" id="UP000550501"/>
    </source>
</evidence>
<organism evidence="2 3">
    <name type="scientific">Mycolicibacterium iranicum</name>
    <name type="common">Mycobacterium iranicum</name>
    <dbReference type="NCBI Taxonomy" id="912594"/>
    <lineage>
        <taxon>Bacteria</taxon>
        <taxon>Bacillati</taxon>
        <taxon>Actinomycetota</taxon>
        <taxon>Actinomycetes</taxon>
        <taxon>Mycobacteriales</taxon>
        <taxon>Mycobacteriaceae</taxon>
        <taxon>Mycolicibacterium</taxon>
    </lineage>
</organism>
<feature type="compositionally biased region" description="Polar residues" evidence="1">
    <location>
        <begin position="53"/>
        <end position="63"/>
    </location>
</feature>
<accession>A0A839Q776</accession>
<feature type="compositionally biased region" description="Basic and acidic residues" evidence="1">
    <location>
        <begin position="80"/>
        <end position="95"/>
    </location>
</feature>
<dbReference type="RefSeq" id="WP_183466321.1">
    <property type="nucleotide sequence ID" value="NZ_JACHVU010000001.1"/>
</dbReference>
<proteinExistence type="predicted"/>
<keyword evidence="3" id="KW-1185">Reference proteome</keyword>
<name>A0A839Q776_MYCIR</name>
<feature type="compositionally biased region" description="Low complexity" evidence="1">
    <location>
        <begin position="64"/>
        <end position="79"/>
    </location>
</feature>